<dbReference type="Proteomes" id="UP001501161">
    <property type="component" value="Unassembled WGS sequence"/>
</dbReference>
<comment type="catalytic activity">
    <reaction evidence="1">
        <text>(4aS,6R)-4a-hydroxy-L-erythro-5,6,7,8-tetrahydrobiopterin = (6R)-L-erythro-6,7-dihydrobiopterin + H2O</text>
        <dbReference type="Rhea" id="RHEA:11920"/>
        <dbReference type="ChEBI" id="CHEBI:15377"/>
        <dbReference type="ChEBI" id="CHEBI:15642"/>
        <dbReference type="ChEBI" id="CHEBI:43120"/>
        <dbReference type="EC" id="4.2.1.96"/>
    </reaction>
</comment>
<accession>A0ABN2WNX5</accession>
<dbReference type="Gene3D" id="3.30.1360.20">
    <property type="entry name" value="Transcriptional coactivator/pterin dehydratase"/>
    <property type="match status" value="1"/>
</dbReference>
<keyword evidence="8" id="KW-1185">Reference proteome</keyword>
<evidence type="ECO:0000256" key="2">
    <source>
        <dbReference type="ARBA" id="ARBA00006472"/>
    </source>
</evidence>
<dbReference type="SUPFAM" id="SSF55248">
    <property type="entry name" value="PCD-like"/>
    <property type="match status" value="1"/>
</dbReference>
<proteinExistence type="inferred from homology"/>
<dbReference type="InterPro" id="IPR029068">
    <property type="entry name" value="Glyas_Bleomycin-R_OHBP_Dase"/>
</dbReference>
<evidence type="ECO:0000256" key="1">
    <source>
        <dbReference type="ARBA" id="ARBA00001554"/>
    </source>
</evidence>
<evidence type="ECO:0000256" key="5">
    <source>
        <dbReference type="ARBA" id="ARBA00023239"/>
    </source>
</evidence>
<dbReference type="Pfam" id="PF18029">
    <property type="entry name" value="Glyoxalase_6"/>
    <property type="match status" value="1"/>
</dbReference>
<dbReference type="InterPro" id="IPR036428">
    <property type="entry name" value="PCD_sf"/>
</dbReference>
<dbReference type="Pfam" id="PF01329">
    <property type="entry name" value="Pterin_4a"/>
    <property type="match status" value="1"/>
</dbReference>
<evidence type="ECO:0000256" key="3">
    <source>
        <dbReference type="ARBA" id="ARBA00013252"/>
    </source>
</evidence>
<protein>
    <recommendedName>
        <fullName evidence="4">Putative pterin-4-alpha-carbinolamine dehydratase</fullName>
        <ecNumber evidence="3">4.2.1.96</ecNumber>
    </recommendedName>
</protein>
<organism evidence="7 8">
    <name type="scientific">Nocardioides furvisabuli</name>
    <dbReference type="NCBI Taxonomy" id="375542"/>
    <lineage>
        <taxon>Bacteria</taxon>
        <taxon>Bacillati</taxon>
        <taxon>Actinomycetota</taxon>
        <taxon>Actinomycetes</taxon>
        <taxon>Propionibacteriales</taxon>
        <taxon>Nocardioidaceae</taxon>
        <taxon>Nocardioides</taxon>
    </lineage>
</organism>
<evidence type="ECO:0000256" key="4">
    <source>
        <dbReference type="ARBA" id="ARBA00021735"/>
    </source>
</evidence>
<name>A0ABN2WNX5_9ACTN</name>
<dbReference type="EMBL" id="BAAAMQ010000005">
    <property type="protein sequence ID" value="GAA2096333.1"/>
    <property type="molecule type" value="Genomic_DNA"/>
</dbReference>
<reference evidence="7 8" key="1">
    <citation type="journal article" date="2019" name="Int. J. Syst. Evol. Microbiol.">
        <title>The Global Catalogue of Microorganisms (GCM) 10K type strain sequencing project: providing services to taxonomists for standard genome sequencing and annotation.</title>
        <authorList>
            <consortium name="The Broad Institute Genomics Platform"/>
            <consortium name="The Broad Institute Genome Sequencing Center for Infectious Disease"/>
            <person name="Wu L."/>
            <person name="Ma J."/>
        </authorList>
    </citation>
    <scope>NUCLEOTIDE SEQUENCE [LARGE SCALE GENOMIC DNA]</scope>
    <source>
        <strain evidence="7 8">JCM 13813</strain>
    </source>
</reference>
<dbReference type="InterPro" id="IPR001533">
    <property type="entry name" value="Pterin_deHydtase"/>
</dbReference>
<feature type="domain" description="Glyoxalase-like" evidence="6">
    <location>
        <begin position="125"/>
        <end position="233"/>
    </location>
</feature>
<keyword evidence="5" id="KW-0456">Lyase</keyword>
<dbReference type="CDD" id="cd00488">
    <property type="entry name" value="PCD_DCoH"/>
    <property type="match status" value="1"/>
</dbReference>
<comment type="similarity">
    <text evidence="2">Belongs to the pterin-4-alpha-carbinolamine dehydratase family.</text>
</comment>
<dbReference type="PANTHER" id="PTHR12599:SF0">
    <property type="entry name" value="PTERIN-4-ALPHA-CARBINOLAMINE DEHYDRATASE"/>
    <property type="match status" value="1"/>
</dbReference>
<gene>
    <name evidence="7" type="ORF">GCM10009726_04170</name>
</gene>
<dbReference type="Gene3D" id="3.10.180.10">
    <property type="entry name" value="2,3-Dihydroxybiphenyl 1,2-Dioxygenase, domain 1"/>
    <property type="match status" value="1"/>
</dbReference>
<evidence type="ECO:0000313" key="7">
    <source>
        <dbReference type="EMBL" id="GAA2096333.1"/>
    </source>
</evidence>
<sequence>MARGRVGPMSDPTADPKARLTHDDVLAAGLDDWRTVLNGLRARFRTGDFATGVALVDRIGVAADEADHHPDVSLTYPEVIVTLSSHDVGGITSRDVDLARRISGFAAELGATADVSGLTQVEPGLDTADGARLAPFYAALIGGEVRDGEPVDPSGQVSTLWFQEPATSKDETGPELPAQDHDQRWHLDVWVPHDEAERRLQAVLDAGGRLVSDAAAPSFWVVEDADGNRSCICTPLDR</sequence>
<dbReference type="InterPro" id="IPR041581">
    <property type="entry name" value="Glyoxalase_6"/>
</dbReference>
<evidence type="ECO:0000259" key="6">
    <source>
        <dbReference type="Pfam" id="PF18029"/>
    </source>
</evidence>
<dbReference type="EC" id="4.2.1.96" evidence="3"/>
<dbReference type="PANTHER" id="PTHR12599">
    <property type="entry name" value="PTERIN-4-ALPHA-CARBINOLAMINE DEHYDRATASE"/>
    <property type="match status" value="1"/>
</dbReference>
<evidence type="ECO:0000313" key="8">
    <source>
        <dbReference type="Proteomes" id="UP001501161"/>
    </source>
</evidence>
<comment type="caution">
    <text evidence="7">The sequence shown here is derived from an EMBL/GenBank/DDBJ whole genome shotgun (WGS) entry which is preliminary data.</text>
</comment>
<dbReference type="SUPFAM" id="SSF54593">
    <property type="entry name" value="Glyoxalase/Bleomycin resistance protein/Dihydroxybiphenyl dioxygenase"/>
    <property type="match status" value="1"/>
</dbReference>